<dbReference type="Proteomes" id="UP001500466">
    <property type="component" value="Unassembled WGS sequence"/>
</dbReference>
<name>A0ABP9HHX9_9ACTN</name>
<dbReference type="InterPro" id="IPR036291">
    <property type="entry name" value="NAD(P)-bd_dom_sf"/>
</dbReference>
<dbReference type="PANTHER" id="PTHR42901:SF1">
    <property type="entry name" value="ALCOHOL DEHYDROGENASE"/>
    <property type="match status" value="1"/>
</dbReference>
<evidence type="ECO:0000256" key="1">
    <source>
        <dbReference type="ARBA" id="ARBA00006484"/>
    </source>
</evidence>
<dbReference type="EMBL" id="BAABHS010000014">
    <property type="protein sequence ID" value="GAA4971244.1"/>
    <property type="molecule type" value="Genomic_DNA"/>
</dbReference>
<dbReference type="PRINTS" id="PR00081">
    <property type="entry name" value="GDHRDH"/>
</dbReference>
<evidence type="ECO:0000313" key="4">
    <source>
        <dbReference type="Proteomes" id="UP001500466"/>
    </source>
</evidence>
<dbReference type="Pfam" id="PF00106">
    <property type="entry name" value="adh_short"/>
    <property type="match status" value="1"/>
</dbReference>
<reference evidence="4" key="1">
    <citation type="journal article" date="2019" name="Int. J. Syst. Evol. Microbiol.">
        <title>The Global Catalogue of Microorganisms (GCM) 10K type strain sequencing project: providing services to taxonomists for standard genome sequencing and annotation.</title>
        <authorList>
            <consortium name="The Broad Institute Genomics Platform"/>
            <consortium name="The Broad Institute Genome Sequencing Center for Infectious Disease"/>
            <person name="Wu L."/>
            <person name="Ma J."/>
        </authorList>
    </citation>
    <scope>NUCLEOTIDE SEQUENCE [LARGE SCALE GENOMIC DNA]</scope>
    <source>
        <strain evidence="4">JCM 17986</strain>
    </source>
</reference>
<accession>A0ABP9HHX9</accession>
<evidence type="ECO:0000256" key="2">
    <source>
        <dbReference type="ARBA" id="ARBA00023002"/>
    </source>
</evidence>
<proteinExistence type="inferred from homology"/>
<keyword evidence="4" id="KW-1185">Reference proteome</keyword>
<gene>
    <name evidence="3" type="ORF">GCM10023205_41200</name>
</gene>
<dbReference type="RefSeq" id="WP_345677040.1">
    <property type="nucleotide sequence ID" value="NZ_BAABHS010000014.1"/>
</dbReference>
<sequence length="257" mass="25986">MTSEHSAHPPLAVVTGASSGIGAASARGLAAAGYHVVLTARRADRIEAVAAEIRAAGQSAAAYPLDVTDRAAVNAFAATLPRCDVLVANAGGALGADPVATGDPADWLAMYQVNVMGTLHTTQALLPALVASGAGTVVVMSSTAAHTAYEGGGGYVAAKHGTHAIAATLRLELSGEPVRVVELAPGMVKTDEFAVNRMRGDAAKAAAVYAGVEKPLTAEDVADAVVWAVTRPAHVNVDLLVLRPLAQAAQHKVHRSG</sequence>
<dbReference type="Gene3D" id="3.40.50.720">
    <property type="entry name" value="NAD(P)-binding Rossmann-like Domain"/>
    <property type="match status" value="1"/>
</dbReference>
<dbReference type="PANTHER" id="PTHR42901">
    <property type="entry name" value="ALCOHOL DEHYDROGENASE"/>
    <property type="match status" value="1"/>
</dbReference>
<comment type="similarity">
    <text evidence="1">Belongs to the short-chain dehydrogenases/reductases (SDR) family.</text>
</comment>
<dbReference type="PROSITE" id="PS00061">
    <property type="entry name" value="ADH_SHORT"/>
    <property type="match status" value="1"/>
</dbReference>
<comment type="caution">
    <text evidence="3">The sequence shown here is derived from an EMBL/GenBank/DDBJ whole genome shotgun (WGS) entry which is preliminary data.</text>
</comment>
<protein>
    <submittedName>
        <fullName evidence="3">SDR family NAD(P)-dependent oxidoreductase</fullName>
    </submittedName>
</protein>
<dbReference type="InterPro" id="IPR020904">
    <property type="entry name" value="Sc_DH/Rdtase_CS"/>
</dbReference>
<keyword evidence="2" id="KW-0560">Oxidoreductase</keyword>
<organism evidence="3 4">
    <name type="scientific">Yinghuangia aomiensis</name>
    <dbReference type="NCBI Taxonomy" id="676205"/>
    <lineage>
        <taxon>Bacteria</taxon>
        <taxon>Bacillati</taxon>
        <taxon>Actinomycetota</taxon>
        <taxon>Actinomycetes</taxon>
        <taxon>Kitasatosporales</taxon>
        <taxon>Streptomycetaceae</taxon>
        <taxon>Yinghuangia</taxon>
    </lineage>
</organism>
<dbReference type="SUPFAM" id="SSF51735">
    <property type="entry name" value="NAD(P)-binding Rossmann-fold domains"/>
    <property type="match status" value="1"/>
</dbReference>
<evidence type="ECO:0000313" key="3">
    <source>
        <dbReference type="EMBL" id="GAA4971244.1"/>
    </source>
</evidence>
<dbReference type="InterPro" id="IPR002347">
    <property type="entry name" value="SDR_fam"/>
</dbReference>